<evidence type="ECO:0000256" key="1">
    <source>
        <dbReference type="ARBA" id="ARBA00004141"/>
    </source>
</evidence>
<accession>A0A8C9F2Y9</accession>
<name>A0A8C9F2Y9_PAVCR</name>
<dbReference type="Ensembl" id="ENSPSTT00000010287.1">
    <property type="protein sequence ID" value="ENSPSTP00000009793.1"/>
    <property type="gene ID" value="ENSPSTG00000006919.1"/>
</dbReference>
<evidence type="ECO:0000256" key="3">
    <source>
        <dbReference type="ARBA" id="ARBA00022692"/>
    </source>
</evidence>
<dbReference type="AlphaFoldDB" id="A0A8C9F2Y9"/>
<reference evidence="6" key="1">
    <citation type="submission" date="2025-08" db="UniProtKB">
        <authorList>
            <consortium name="Ensembl"/>
        </authorList>
    </citation>
    <scope>IDENTIFICATION</scope>
</reference>
<dbReference type="InterPro" id="IPR038213">
    <property type="entry name" value="IFI6/IFI27-like_sf"/>
</dbReference>
<dbReference type="Gene3D" id="6.10.110.10">
    <property type="match status" value="1"/>
</dbReference>
<evidence type="ECO:0000313" key="6">
    <source>
        <dbReference type="Ensembl" id="ENSPSTP00000009793.1"/>
    </source>
</evidence>
<evidence type="ECO:0000313" key="7">
    <source>
        <dbReference type="Proteomes" id="UP000694428"/>
    </source>
</evidence>
<dbReference type="GO" id="GO:0031966">
    <property type="term" value="C:mitochondrial membrane"/>
    <property type="evidence" value="ECO:0007669"/>
    <property type="project" value="TreeGrafter"/>
</dbReference>
<dbReference type="PANTHER" id="PTHR16932:SF18">
    <property type="entry name" value="INTERFERON, ALPHA-INDUCIBLE PROTEIN 27-LIKE 2"/>
    <property type="match status" value="1"/>
</dbReference>
<dbReference type="Proteomes" id="UP000694428">
    <property type="component" value="Unplaced"/>
</dbReference>
<keyword evidence="4" id="KW-1133">Transmembrane helix</keyword>
<organism evidence="6 7">
    <name type="scientific">Pavo cristatus</name>
    <name type="common">Indian peafowl</name>
    <name type="synonym">Blue peafowl</name>
    <dbReference type="NCBI Taxonomy" id="9049"/>
    <lineage>
        <taxon>Eukaryota</taxon>
        <taxon>Metazoa</taxon>
        <taxon>Chordata</taxon>
        <taxon>Craniata</taxon>
        <taxon>Vertebrata</taxon>
        <taxon>Euteleostomi</taxon>
        <taxon>Archelosauria</taxon>
        <taxon>Archosauria</taxon>
        <taxon>Dinosauria</taxon>
        <taxon>Saurischia</taxon>
        <taxon>Theropoda</taxon>
        <taxon>Coelurosauria</taxon>
        <taxon>Aves</taxon>
        <taxon>Neognathae</taxon>
        <taxon>Galloanserae</taxon>
        <taxon>Galliformes</taxon>
        <taxon>Phasianidae</taxon>
        <taxon>Phasianinae</taxon>
        <taxon>Pavo</taxon>
    </lineage>
</organism>
<protein>
    <submittedName>
        <fullName evidence="6">Uncharacterized protein</fullName>
    </submittedName>
</protein>
<evidence type="ECO:0000256" key="4">
    <source>
        <dbReference type="ARBA" id="ARBA00022989"/>
    </source>
</evidence>
<dbReference type="GO" id="GO:0097193">
    <property type="term" value="P:intrinsic apoptotic signaling pathway"/>
    <property type="evidence" value="ECO:0007669"/>
    <property type="project" value="TreeGrafter"/>
</dbReference>
<evidence type="ECO:0000256" key="2">
    <source>
        <dbReference type="ARBA" id="ARBA00007262"/>
    </source>
</evidence>
<proteinExistence type="inferred from homology"/>
<comment type="subcellular location">
    <subcellularLocation>
        <location evidence="1">Membrane</location>
        <topology evidence="1">Multi-pass membrane protein</topology>
    </subcellularLocation>
</comment>
<keyword evidence="3" id="KW-0812">Transmembrane</keyword>
<dbReference type="PANTHER" id="PTHR16932">
    <property type="entry name" value="INTERFERON ALPHA-INDUCIBLE PROTEIN 27"/>
    <property type="match status" value="1"/>
</dbReference>
<keyword evidence="7" id="KW-1185">Reference proteome</keyword>
<dbReference type="Pfam" id="PF06140">
    <property type="entry name" value="Ifi-6-16"/>
    <property type="match status" value="1"/>
</dbReference>
<dbReference type="GO" id="GO:0001836">
    <property type="term" value="P:release of cytochrome c from mitochondria"/>
    <property type="evidence" value="ECO:0007669"/>
    <property type="project" value="TreeGrafter"/>
</dbReference>
<evidence type="ECO:0000256" key="5">
    <source>
        <dbReference type="ARBA" id="ARBA00023136"/>
    </source>
</evidence>
<reference evidence="6" key="2">
    <citation type="submission" date="2025-09" db="UniProtKB">
        <authorList>
            <consortium name="Ensembl"/>
        </authorList>
    </citation>
    <scope>IDENTIFICATION</scope>
</reference>
<sequence length="177" mass="16963">MPSLGAALQQVSGDGAVGGSSARHRRRPLPLLHGVGASPPLRALAAPSGRAALAGQTLTRRCRGAGAVLVGVPLAVWSLGFTAAGIAAGSVAAKMMSAAAIANGGGVAAGSTVAVLQSVGECRAAGRGWGDELSSLSPSGSFTRKDGGWEKALGGGGGSGPCLGRGPCALNVCSALP</sequence>
<keyword evidence="5" id="KW-0472">Membrane</keyword>
<comment type="similarity">
    <text evidence="2">Belongs to the IFI6/IFI27 family.</text>
</comment>
<dbReference type="InterPro" id="IPR009311">
    <property type="entry name" value="IFI6/IFI27-like"/>
</dbReference>